<feature type="domain" description="ABC-2 type transporter transmembrane" evidence="5">
    <location>
        <begin position="1"/>
        <end position="48"/>
    </location>
</feature>
<dbReference type="Pfam" id="PF01061">
    <property type="entry name" value="ABC2_membrane"/>
    <property type="match status" value="1"/>
</dbReference>
<evidence type="ECO:0000256" key="1">
    <source>
        <dbReference type="ARBA" id="ARBA00004141"/>
    </source>
</evidence>
<sequence length="120" mass="13832">MYSSTLFCGTNNFNSVMPYVNREQSVVYRERFARMYASWAYSVAQVCIILEFCSHLISHHQNSVPIAPSNCIHGHYMVPTSWSLNGMLTSQYGDVEKEIVVFGETKMVSAFIRDYFGYHH</sequence>
<dbReference type="OrthoDB" id="910590at2759"/>
<evidence type="ECO:0000313" key="6">
    <source>
        <dbReference type="EMBL" id="GER52295.1"/>
    </source>
</evidence>
<dbReference type="PANTHER" id="PTHR48040:SF18">
    <property type="entry name" value="PLEIOTROPIC DRUG RESISTANCE PROTEIN 3-LIKE ISOFORM X1"/>
    <property type="match status" value="1"/>
</dbReference>
<proteinExistence type="predicted"/>
<dbReference type="InterPro" id="IPR013525">
    <property type="entry name" value="ABC2_TM"/>
</dbReference>
<evidence type="ECO:0000256" key="4">
    <source>
        <dbReference type="ARBA" id="ARBA00023136"/>
    </source>
</evidence>
<protein>
    <submittedName>
        <fullName evidence="6">Pleiotropic drug resistance 2</fullName>
    </submittedName>
</protein>
<dbReference type="Proteomes" id="UP000325081">
    <property type="component" value="Unassembled WGS sequence"/>
</dbReference>
<keyword evidence="7" id="KW-1185">Reference proteome</keyword>
<name>A0A5A7R3Q3_STRAF</name>
<evidence type="ECO:0000313" key="7">
    <source>
        <dbReference type="Proteomes" id="UP000325081"/>
    </source>
</evidence>
<dbReference type="EMBL" id="BKCP01010193">
    <property type="protein sequence ID" value="GER52295.1"/>
    <property type="molecule type" value="Genomic_DNA"/>
</dbReference>
<organism evidence="6 7">
    <name type="scientific">Striga asiatica</name>
    <name type="common">Asiatic witchweed</name>
    <name type="synonym">Buchnera asiatica</name>
    <dbReference type="NCBI Taxonomy" id="4170"/>
    <lineage>
        <taxon>Eukaryota</taxon>
        <taxon>Viridiplantae</taxon>
        <taxon>Streptophyta</taxon>
        <taxon>Embryophyta</taxon>
        <taxon>Tracheophyta</taxon>
        <taxon>Spermatophyta</taxon>
        <taxon>Magnoliopsida</taxon>
        <taxon>eudicotyledons</taxon>
        <taxon>Gunneridae</taxon>
        <taxon>Pentapetalae</taxon>
        <taxon>asterids</taxon>
        <taxon>lamiids</taxon>
        <taxon>Lamiales</taxon>
        <taxon>Orobanchaceae</taxon>
        <taxon>Buchnereae</taxon>
        <taxon>Striga</taxon>
    </lineage>
</organism>
<evidence type="ECO:0000256" key="2">
    <source>
        <dbReference type="ARBA" id="ARBA00022692"/>
    </source>
</evidence>
<evidence type="ECO:0000256" key="3">
    <source>
        <dbReference type="ARBA" id="ARBA00022989"/>
    </source>
</evidence>
<dbReference type="PANTHER" id="PTHR48040">
    <property type="entry name" value="PLEIOTROPIC DRUG RESISTANCE PROTEIN 1-LIKE ISOFORM X1"/>
    <property type="match status" value="1"/>
</dbReference>
<dbReference type="GO" id="GO:0140359">
    <property type="term" value="F:ABC-type transporter activity"/>
    <property type="evidence" value="ECO:0007669"/>
    <property type="project" value="InterPro"/>
</dbReference>
<accession>A0A5A7R3Q3</accession>
<evidence type="ECO:0000259" key="5">
    <source>
        <dbReference type="Pfam" id="PF01061"/>
    </source>
</evidence>
<keyword evidence="3" id="KW-1133">Transmembrane helix</keyword>
<reference evidence="7" key="1">
    <citation type="journal article" date="2019" name="Curr. Biol.">
        <title>Genome Sequence of Striga asiatica Provides Insight into the Evolution of Plant Parasitism.</title>
        <authorList>
            <person name="Yoshida S."/>
            <person name="Kim S."/>
            <person name="Wafula E.K."/>
            <person name="Tanskanen J."/>
            <person name="Kim Y.M."/>
            <person name="Honaas L."/>
            <person name="Yang Z."/>
            <person name="Spallek T."/>
            <person name="Conn C.E."/>
            <person name="Ichihashi Y."/>
            <person name="Cheong K."/>
            <person name="Cui S."/>
            <person name="Der J.P."/>
            <person name="Gundlach H."/>
            <person name="Jiao Y."/>
            <person name="Hori C."/>
            <person name="Ishida J.K."/>
            <person name="Kasahara H."/>
            <person name="Kiba T."/>
            <person name="Kim M.S."/>
            <person name="Koo N."/>
            <person name="Laohavisit A."/>
            <person name="Lee Y.H."/>
            <person name="Lumba S."/>
            <person name="McCourt P."/>
            <person name="Mortimer J.C."/>
            <person name="Mutuku J.M."/>
            <person name="Nomura T."/>
            <person name="Sasaki-Sekimoto Y."/>
            <person name="Seto Y."/>
            <person name="Wang Y."/>
            <person name="Wakatake T."/>
            <person name="Sakakibara H."/>
            <person name="Demura T."/>
            <person name="Yamaguchi S."/>
            <person name="Yoneyama K."/>
            <person name="Manabe R.I."/>
            <person name="Nelson D.C."/>
            <person name="Schulman A.H."/>
            <person name="Timko M.P."/>
            <person name="dePamphilis C.W."/>
            <person name="Choi D."/>
            <person name="Shirasu K."/>
        </authorList>
    </citation>
    <scope>NUCLEOTIDE SEQUENCE [LARGE SCALE GENOMIC DNA]</scope>
    <source>
        <strain evidence="7">cv. UVA1</strain>
    </source>
</reference>
<keyword evidence="2" id="KW-0812">Transmembrane</keyword>
<comment type="subcellular location">
    <subcellularLocation>
        <location evidence="1">Membrane</location>
        <topology evidence="1">Multi-pass membrane protein</topology>
    </subcellularLocation>
</comment>
<dbReference type="GO" id="GO:0016020">
    <property type="term" value="C:membrane"/>
    <property type="evidence" value="ECO:0007669"/>
    <property type="project" value="UniProtKB-SubCell"/>
</dbReference>
<keyword evidence="4" id="KW-0472">Membrane</keyword>
<dbReference type="AlphaFoldDB" id="A0A5A7R3Q3"/>
<gene>
    <name evidence="6" type="ORF">STAS_29740</name>
</gene>
<comment type="caution">
    <text evidence="6">The sequence shown here is derived from an EMBL/GenBank/DDBJ whole genome shotgun (WGS) entry which is preliminary data.</text>
</comment>